<dbReference type="AlphaFoldDB" id="A0A8H7H202"/>
<dbReference type="SUPFAM" id="SSF53335">
    <property type="entry name" value="S-adenosyl-L-methionine-dependent methyltransferases"/>
    <property type="match status" value="1"/>
</dbReference>
<reference evidence="1" key="1">
    <citation type="submission" date="2020-09" db="EMBL/GenBank/DDBJ databases">
        <title>Comparative genome analyses of four rice-infecting Rhizoctonia solani isolates reveal extensive enrichment of homogalacturonan modification genes.</title>
        <authorList>
            <person name="Lee D.-Y."/>
            <person name="Jeon J."/>
            <person name="Kim K.-T."/>
            <person name="Cheong K."/>
            <person name="Song H."/>
            <person name="Choi G."/>
            <person name="Ko J."/>
            <person name="Opiyo S.O."/>
            <person name="Zuo S."/>
            <person name="Madhav S."/>
            <person name="Lee Y.-H."/>
            <person name="Wang G.-L."/>
        </authorList>
    </citation>
    <scope>NUCLEOTIDE SEQUENCE</scope>
    <source>
        <strain evidence="1">AG1-IA YN-7</strain>
    </source>
</reference>
<dbReference type="Pfam" id="PF13489">
    <property type="entry name" value="Methyltransf_23"/>
    <property type="match status" value="1"/>
</dbReference>
<name>A0A8H7H202_9AGAM</name>
<keyword evidence="1" id="KW-0489">Methyltransferase</keyword>
<organism evidence="1 2">
    <name type="scientific">Rhizoctonia solani</name>
    <dbReference type="NCBI Taxonomy" id="456999"/>
    <lineage>
        <taxon>Eukaryota</taxon>
        <taxon>Fungi</taxon>
        <taxon>Dikarya</taxon>
        <taxon>Basidiomycota</taxon>
        <taxon>Agaricomycotina</taxon>
        <taxon>Agaricomycetes</taxon>
        <taxon>Cantharellales</taxon>
        <taxon>Ceratobasidiaceae</taxon>
        <taxon>Rhizoctonia</taxon>
    </lineage>
</organism>
<gene>
    <name evidence="1" type="ORF">RHS04_07462</name>
</gene>
<evidence type="ECO:0000313" key="1">
    <source>
        <dbReference type="EMBL" id="KAF8674191.1"/>
    </source>
</evidence>
<dbReference type="GO" id="GO:0032259">
    <property type="term" value="P:methylation"/>
    <property type="evidence" value="ECO:0007669"/>
    <property type="project" value="UniProtKB-KW"/>
</dbReference>
<keyword evidence="1" id="KW-0808">Transferase</keyword>
<sequence>MENPSNGLGELRGVHGRRLNSLNKDYMLPADSVEMKRLNTQHRTLRTGLGGLYPENYAESITRRLAPQQGETVRICDLGSGSGDWAAEMATAFPHSEVLAIDLAPGVPVFKVADVTREVPEYYNQFDLIQGRCIANGIKNYKGLFTSIHHYLKPGGILISAEGYFEVLGEDLKPMEPKESGGLAKLLFEAGKRQIPPNDSSVGVENVADYLEVWIKGHGGFEEIKEHNIYIPVGWEGSTELCKEPHLAGQLMLQNTRVGLHVYTRVSAVTNHGHQSELYWRLEADVPVHGTA</sequence>
<comment type="caution">
    <text evidence="1">The sequence shown here is derived from an EMBL/GenBank/DDBJ whole genome shotgun (WGS) entry which is preliminary data.</text>
</comment>
<dbReference type="Gene3D" id="3.40.50.150">
    <property type="entry name" value="Vaccinia Virus protein VP39"/>
    <property type="match status" value="1"/>
</dbReference>
<protein>
    <submittedName>
        <fullName evidence="1">S-adenosyl-L-methionine-dependent methyltransferase</fullName>
    </submittedName>
</protein>
<dbReference type="GO" id="GO:0008168">
    <property type="term" value="F:methyltransferase activity"/>
    <property type="evidence" value="ECO:0007669"/>
    <property type="project" value="UniProtKB-KW"/>
</dbReference>
<proteinExistence type="predicted"/>
<accession>A0A8H7H202</accession>
<dbReference type="Proteomes" id="UP000650582">
    <property type="component" value="Unassembled WGS sequence"/>
</dbReference>
<dbReference type="PANTHER" id="PTHR43591">
    <property type="entry name" value="METHYLTRANSFERASE"/>
    <property type="match status" value="1"/>
</dbReference>
<dbReference type="InterPro" id="IPR029063">
    <property type="entry name" value="SAM-dependent_MTases_sf"/>
</dbReference>
<dbReference type="PANTHER" id="PTHR43591:SF24">
    <property type="entry name" value="2-METHOXY-6-POLYPRENYL-1,4-BENZOQUINOL METHYLASE, MITOCHONDRIAL"/>
    <property type="match status" value="1"/>
</dbReference>
<evidence type="ECO:0000313" key="2">
    <source>
        <dbReference type="Proteomes" id="UP000650582"/>
    </source>
</evidence>
<dbReference type="CDD" id="cd02440">
    <property type="entry name" value="AdoMet_MTases"/>
    <property type="match status" value="1"/>
</dbReference>
<dbReference type="EMBL" id="JACYCC010000131">
    <property type="protein sequence ID" value="KAF8674191.1"/>
    <property type="molecule type" value="Genomic_DNA"/>
</dbReference>